<dbReference type="InterPro" id="IPR037252">
    <property type="entry name" value="Mib_Herc2_sf"/>
</dbReference>
<keyword evidence="4" id="KW-0479">Metal-binding</keyword>
<evidence type="ECO:0000259" key="14">
    <source>
        <dbReference type="PROSITE" id="PS50237"/>
    </source>
</evidence>
<evidence type="ECO:0000256" key="11">
    <source>
        <dbReference type="SAM" id="MobiDB-lite"/>
    </source>
</evidence>
<dbReference type="GO" id="GO:0004842">
    <property type="term" value="F:ubiquitin-protein transferase activity"/>
    <property type="evidence" value="ECO:0007669"/>
    <property type="project" value="InterPro"/>
</dbReference>
<dbReference type="InterPro" id="IPR035983">
    <property type="entry name" value="Hect_E3_ubiquitin_ligase"/>
</dbReference>
<dbReference type="GO" id="GO:0005737">
    <property type="term" value="C:cytoplasm"/>
    <property type="evidence" value="ECO:0007669"/>
    <property type="project" value="UniProtKB-SubCell"/>
</dbReference>
<dbReference type="EMBL" id="KI913959">
    <property type="protein sequence ID" value="ETW03313.1"/>
    <property type="molecule type" value="Genomic_DNA"/>
</dbReference>
<evidence type="ECO:0000259" key="15">
    <source>
        <dbReference type="PROSITE" id="PS51416"/>
    </source>
</evidence>
<dbReference type="Gene3D" id="2.30.30.40">
    <property type="entry name" value="SH3 Domains"/>
    <property type="match status" value="1"/>
</dbReference>
<dbReference type="GO" id="GO:0008270">
    <property type="term" value="F:zinc ion binding"/>
    <property type="evidence" value="ECO:0007669"/>
    <property type="project" value="UniProtKB-KW"/>
</dbReference>
<dbReference type="Gene3D" id="3.30.2160.10">
    <property type="entry name" value="Hect, E3 ligase catalytic domain"/>
    <property type="match status" value="1"/>
</dbReference>
<evidence type="ECO:0008006" key="17">
    <source>
        <dbReference type="Google" id="ProtNLM"/>
    </source>
</evidence>
<dbReference type="OrthoDB" id="239701at2759"/>
<dbReference type="PANTHER" id="PTHR46435:SF1">
    <property type="entry name" value="E3 UBIQUITIN-PROTEIN LIGASE HECTD4-RELATED"/>
    <property type="match status" value="1"/>
</dbReference>
<dbReference type="STRING" id="157072.A0A024UCF2"/>
<dbReference type="PROSITE" id="PS50199">
    <property type="entry name" value="ZF_RANBP2_2"/>
    <property type="match status" value="1"/>
</dbReference>
<dbReference type="PANTHER" id="PTHR46435">
    <property type="entry name" value="E3 UBIQUITIN-PROTEIN LIGASE HECTD4-RELATED"/>
    <property type="match status" value="1"/>
</dbReference>
<dbReference type="Gene3D" id="4.10.1060.10">
    <property type="entry name" value="Zinc finger, RanBP2-type"/>
    <property type="match status" value="1"/>
</dbReference>
<feature type="compositionally biased region" description="Low complexity" evidence="11">
    <location>
        <begin position="125"/>
        <end position="136"/>
    </location>
</feature>
<dbReference type="InterPro" id="IPR000569">
    <property type="entry name" value="HECT_dom"/>
</dbReference>
<dbReference type="GO" id="GO:0016567">
    <property type="term" value="P:protein ubiquitination"/>
    <property type="evidence" value="ECO:0007669"/>
    <property type="project" value="UniProtKB-UniPathway"/>
</dbReference>
<feature type="active site" description="Glycyl thioester intermediate" evidence="9">
    <location>
        <position position="3658"/>
    </location>
</feature>
<feature type="domain" description="ZZ-type" evidence="12">
    <location>
        <begin position="1940"/>
        <end position="1992"/>
    </location>
</feature>
<dbReference type="Pfam" id="PF06701">
    <property type="entry name" value="MIB_HERC2"/>
    <property type="match status" value="1"/>
</dbReference>
<evidence type="ECO:0000259" key="13">
    <source>
        <dbReference type="PROSITE" id="PS50199"/>
    </source>
</evidence>
<dbReference type="SMART" id="SM00547">
    <property type="entry name" value="ZnF_RBZ"/>
    <property type="match status" value="2"/>
</dbReference>
<dbReference type="InterPro" id="IPR043145">
    <property type="entry name" value="Znf_ZZ_sf"/>
</dbReference>
<dbReference type="Pfam" id="PF00569">
    <property type="entry name" value="ZZ"/>
    <property type="match status" value="1"/>
</dbReference>
<dbReference type="SUPFAM" id="SSF159034">
    <property type="entry name" value="Mib/herc2 domain-like"/>
    <property type="match status" value="1"/>
</dbReference>
<dbReference type="UniPathway" id="UPA00143"/>
<dbReference type="VEuPathDB" id="FungiDB:H310_04812"/>
<dbReference type="PROSITE" id="PS01358">
    <property type="entry name" value="ZF_RANBP2_1"/>
    <property type="match status" value="2"/>
</dbReference>
<evidence type="ECO:0000256" key="2">
    <source>
        <dbReference type="ARBA" id="ARBA00004906"/>
    </source>
</evidence>
<evidence type="ECO:0000256" key="3">
    <source>
        <dbReference type="ARBA" id="ARBA00022490"/>
    </source>
</evidence>
<dbReference type="InterPro" id="IPR000433">
    <property type="entry name" value="Znf_ZZ"/>
</dbReference>
<dbReference type="PROSITE" id="PS50237">
    <property type="entry name" value="HECT"/>
    <property type="match status" value="1"/>
</dbReference>
<dbReference type="SMART" id="SM00291">
    <property type="entry name" value="ZnF_ZZ"/>
    <property type="match status" value="2"/>
</dbReference>
<dbReference type="InterPro" id="IPR001876">
    <property type="entry name" value="Znf_RanBP2"/>
</dbReference>
<dbReference type="Gene3D" id="3.30.60.90">
    <property type="match status" value="1"/>
</dbReference>
<comment type="pathway">
    <text evidence="2">Protein modification; protein ubiquitination.</text>
</comment>
<dbReference type="Gene3D" id="3.90.1750.10">
    <property type="entry name" value="Hect, E3 ligase catalytic domains"/>
    <property type="match status" value="1"/>
</dbReference>
<evidence type="ECO:0000313" key="16">
    <source>
        <dbReference type="EMBL" id="ETW03313.1"/>
    </source>
</evidence>
<evidence type="ECO:0000256" key="5">
    <source>
        <dbReference type="ARBA" id="ARBA00022737"/>
    </source>
</evidence>
<feature type="region of interest" description="Disordered" evidence="11">
    <location>
        <begin position="595"/>
        <end position="625"/>
    </location>
</feature>
<reference evidence="16" key="1">
    <citation type="submission" date="2013-12" db="EMBL/GenBank/DDBJ databases">
        <title>The Genome Sequence of Aphanomyces invadans NJM9701.</title>
        <authorList>
            <consortium name="The Broad Institute Genomics Platform"/>
            <person name="Russ C."/>
            <person name="Tyler B."/>
            <person name="van West P."/>
            <person name="Dieguez-Uribeondo J."/>
            <person name="Young S.K."/>
            <person name="Zeng Q."/>
            <person name="Gargeya S."/>
            <person name="Fitzgerald M."/>
            <person name="Abouelleil A."/>
            <person name="Alvarado L."/>
            <person name="Chapman S.B."/>
            <person name="Gainer-Dewar J."/>
            <person name="Goldberg J."/>
            <person name="Griggs A."/>
            <person name="Gujja S."/>
            <person name="Hansen M."/>
            <person name="Howarth C."/>
            <person name="Imamovic A."/>
            <person name="Ireland A."/>
            <person name="Larimer J."/>
            <person name="McCowan C."/>
            <person name="Murphy C."/>
            <person name="Pearson M."/>
            <person name="Poon T.W."/>
            <person name="Priest M."/>
            <person name="Roberts A."/>
            <person name="Saif S."/>
            <person name="Shea T."/>
            <person name="Sykes S."/>
            <person name="Wortman J."/>
            <person name="Nusbaum C."/>
            <person name="Birren B."/>
        </authorList>
    </citation>
    <scope>NUCLEOTIDE SEQUENCE [LARGE SCALE GENOMIC DNA]</scope>
    <source>
        <strain evidence="16">NJM9701</strain>
    </source>
</reference>
<protein>
    <recommendedName>
        <fullName evidence="17">HECT-type E3 ubiquitin transferase</fullName>
    </recommendedName>
</protein>
<keyword evidence="3" id="KW-0963">Cytoplasm</keyword>
<keyword evidence="7 9" id="KW-0833">Ubl conjugation pathway</keyword>
<name>A0A024UCF2_9STRA</name>
<feature type="domain" description="RanBP2-type" evidence="13">
    <location>
        <begin position="3010"/>
        <end position="3039"/>
    </location>
</feature>
<dbReference type="InterPro" id="IPR010606">
    <property type="entry name" value="Mib_Herc2"/>
</dbReference>
<keyword evidence="5" id="KW-0677">Repeat</keyword>
<dbReference type="InterPro" id="IPR043366">
    <property type="entry name" value="HECTD4"/>
</dbReference>
<dbReference type="eggNOG" id="KOG1426">
    <property type="taxonomic scope" value="Eukaryota"/>
</dbReference>
<dbReference type="SUPFAM" id="SSF57850">
    <property type="entry name" value="RING/U-box"/>
    <property type="match status" value="1"/>
</dbReference>
<evidence type="ECO:0000256" key="7">
    <source>
        <dbReference type="ARBA" id="ARBA00022786"/>
    </source>
</evidence>
<dbReference type="SMART" id="SM00119">
    <property type="entry name" value="HECTc"/>
    <property type="match status" value="1"/>
</dbReference>
<keyword evidence="8" id="KW-0862">Zinc</keyword>
<dbReference type="Pfam" id="PF00632">
    <property type="entry name" value="HECT"/>
    <property type="match status" value="1"/>
</dbReference>
<evidence type="ECO:0000256" key="1">
    <source>
        <dbReference type="ARBA" id="ARBA00004496"/>
    </source>
</evidence>
<evidence type="ECO:0000256" key="6">
    <source>
        <dbReference type="ARBA" id="ARBA00022771"/>
    </source>
</evidence>
<comment type="subcellular location">
    <subcellularLocation>
        <location evidence="1">Cytoplasm</location>
    </subcellularLocation>
</comment>
<dbReference type="GeneID" id="20081862"/>
<evidence type="ECO:0000256" key="9">
    <source>
        <dbReference type="PROSITE-ProRule" id="PRU00104"/>
    </source>
</evidence>
<sequence>MDDEELARLLGLLSDRTALTGDFVSPAHHPKAFAQTTNATGNGDARKHTTAQARVQSNYPRRDIPTPCSWYTDCPVMDEVDHFRRFVDHVATEREWEHVRRADFAKCRSQLSTPEGQGTARAINSDALPSSLSSSKSLHRLDDIPPREWPHVPGRDVSSWDQVVADVNAESLPLLCVSKLIQLPPGNLRYEPFDVAQVLHSITTYLRDHNIFKGSTSSWSVESFRAFMVMLALGIQLQSASILQDMAFLLLSTNSASAFPLPAEDQRIFQGVMHLLGHAPSPDVTTRLALPVPRCMIGSWVLDALPLSPRDAFATDGRFLYIYTRAGLFKVGTGAAETVRNMVYLHNRTYCRSADVERSWLCLVDQHLYCRTVAMPGNSIDRISLDFSTVTPLYLAGGSGLGGVTSTSVYALVSDGKALYAITCRDIVANRSSKTPIPPTLQRSKVKRKERSTSVAILDANPIQVGNRVVRGPDWKWSNQDGEEGSPGTVERISTWGGVQGSGITVRWDKNQRMNTYRWGAEGCFDIQIIEEDASGNILTHKPIKMDNRSGGAAGKSTPAQHEFVVYKYDPTTLESYLDQSDQCMREMLHLPTGVKKDDKPEKSFSASLPHFSHTHEHPVGESDSKTPWVCDGHQTSCVGSDGVRYRCLTGCDFDLCAACLAVTTNLADVVPPISADDVVDELPFSLEDDEFFKVESMPTMTEDARVDQDDLLAELQQAWQGQFGSRECAVALLKHDYNVQQASEWLVTSGTLLKRRCVIPVRRSLVLEQNNLTLLDPVLLIAGSFYTTGKQLGIVVPGAICHVEPSKRRRQGDILNVFSMASGTLLADVHQSVAVSGGSPMCYDHIRDRVIGHEFNSSVMLEFTNIENAVPVDTSAPALTDPGGFILHHLVRIVGLRHRLEPTYFPLKTIEMHIQQLEAGKPKRRQVVKLKARLEMMKKLVGSDPRQGYFLPFCPTVTCLPALSSYIVHAVQARWSPDVVNNWLYLLVGFLEEAMSADITSFGDFDAESLEDTLVQLCTGECGEEYIASTSRLAQRALLWGMNHQVFFASPEKLQASLAKWCNSLELSRDNMSYALLMPLSHPTRTYPDASAVKAGFTGSILRTFASSSIFLQRLTISPQVWISALLSLNKKEHTILDREPKTLSPTQRLLFSITAYMLQQPLHLHVPWMIETVLTECKAYFNEDDRQFRTSLGGTLLPLIVAGLAHRPELANTLLPTLEDLLLSMDAVVATLPKCQHADAAYKSTELTGFLSPAEVAESPHPYGLGVPTFRKQLHFSQATALDLEFDHASCTVNSNDFAFVTSNPHTNLDRLCIDHAFQGDKYFHGPSPWPTSSLAGDAATIVLCATTHPDDNANEKLRYGIKCQARGYFAMRMPALLRTQHALAQLISNLARQLVADESTQDVSKQYLDALSACTSLPENIVAIANNVDHPFVNRLEKQFGRIFLRKSIEWRRCTMACLAVLLGVSKVDIDTVDVTDLRSVVQGVSDLQRFMMKHSQIEIEWAAFLTDQTPKDGVIERLVGNEELLQGLCSYLQLQEQTPEAIYAKLEGARGSGDVLNLPSIIQLVEDRARLLLNQRKVHSNDNHNPSVSLDTVVKFLQSSVVPTEINKVIAIHKKNANRRLSGLNVLHNMLGLKSLSTRQLFMGALLQSMTTSTQKVAISDNCELCGSELMAQLEDGLKKYLNTAKSLCERSSTLYSHKVMLGLELTAFASNEPHDSFMLPQVIHLLRDPPVWSLPNALNHFANAVQAKDAFSRNVKGYSEVLWMVLRRLLRTAVEVPLAARLEMCHALFQFVSTAHEKARILDLVRGIVDRNCTLTSNWTTTIGSLVDFGHSPMLLRAVRRLFDQLAAPQDTSLVRRILHGIGTCLSVERPACPAKGSDSFGTVLYWTNSANEALIKLVALLDDQLHPEIPSWNISVDATSLAKQQHLLDTSIIHRYVQCDGCGLNPLVGHRFKCRSCSNYDLCTVCYVGNVHDLDHVFLRCSDTSGNSDQLPPRISESLSGSRLWKSTLLHSELQAKGFAVLLLSSEAECTAMAEKITSSLNLSCSVTGLEQIRRLQSLAPEKSAASTPRNTMAAAINAAAEPLDVHSIKQDLASDFIALVRKWLTPSSKTFGAVVACLKLVPGFSKGSKTIADMYEGIGAVAVLGGTVEHLREGGYVTWNHVTAQVRTIFQHQLNLQLSCGRVETKVQKAEVVPVSEVEIDAACAKLFLEVLYVFDDILQEIDSWIKSDEVCTFKSDVSWRVLKALHVLVPLWPSVSDNQVLALYGCIPPTLMALAQKCPVSMQFISTELGHACEMAWLYLRKMHHFVALSPFKSHLPIPSPLNLSTQILDAEDDTSATYWYNMYSYATLADLPQHPGRNKLLDHWERHVIPAIQKYVRGSFKSYEMDYFFAQLREPLREGNNAAARRIAHTLCDGHVPPGCLFPDNNADWTALQWDDLAIGSTYRIELDVASAPPGMGWCQGHWGTIALIDPASKLALLQVINPDTASLQHWWLSVSQLQGGDVARPPVSMFADQVLQTMHVSSSRAVYKLARDCVFAIVRKCPEFVRVDLGHSLQRGYALSDLLAVAADEWSPMAVEKSHSIKDAIQFLQATSHVLPVVPKPKQKKSKEVIVDDAVAFKDMAKFIGSQVSVALNKAMEHHKSYVVTSASPPEPLVHLHLPDVSWMVLTFFVHPVLMDLPAGSCMEIFFDEGCTQLIRGYYGGRKGLSKLPPLWVPSNSCYIKMSISEYARYKVRVDGIHGTLGVATWLNDLLNDPNQWCTFLDLCNWPPLVQQIAFAALIPKMPRTVSPSLAYKLKEQWKAVFAEERPVYSTYAQQLVEMLTVVHSDTEDVIQSFRRMTKFADAFTDARTKEGVVGRVPVDEIKAMVDRMRASDFYTDRLLILQKLPKTSDIDGLVKAVSKWVVHLSLECCGEADDQSMFSATDVTRFGILARILYCPTDSSGFSIGYCVVDVGRDDIIDKLMASLTDTPFYFEGEHTEDDPELMAFIHLSEKSESSSSAAPSMWACASCTFENNADSTVCNLCGTLNPNKAASPPESDASTNAPGPSDGWTCSACTFLNDWNNSTCSICGSECDQERILTSLDSQSPVDGIAPLDGGNVETPSTTSQHRLSVLTFKAAYNAGHSRDPRVNDILNALVPRSTAAELIASADVPTCPRERYVELRSKGYDLQLTFGSFTSLQQALVAMGKWTFAMDVQLIDAALQQCHRIGLPNLTQMSVSHLGALVDTQHSLLTALSLPELRLRFLILQQWNVLLSETLSLVDFHHVGVGAKLVKLRKLIFPGVKIRFFNLVQDNTTQGGEKKPTVTIDRLLWKRDPSVSLFEFVQNQLMAVNPLSLRAKRPLGASDPFIAFSVDFMGENVVGEGGPYRQLFSDIAHECFRLNLFLPTPNSTQKLGSGRDMVLPRPSATSRHDMEQYEFVGLLMGCCLRTGVHLPLRLAPLIWKMLVHQPVVAAELKQVDQALHDSLISIQTDATLLEALTFTTALSDGHVVELVPGGHTKPVTKENVAEYVRLVTKTRLEECRPQVDAILRGVGKIFPLQLLPLCTWTELQQWIGGSQVIDIDLLKRHTKYAAGMTVEAYPHLEYFWQVLHGFSEEDKRRFINFAWGQESLPADDAEFDRTRTRLLIKPPTHAASHSQDSLLPKADTCFFNIELPAYSSVQVMKDKLHLAINLCMSMDADDPSGRMDVYFEGE</sequence>
<feature type="region of interest" description="Disordered" evidence="11">
    <location>
        <begin position="111"/>
        <end position="136"/>
    </location>
</feature>
<accession>A0A024UCF2</accession>
<dbReference type="eggNOG" id="KOG4582">
    <property type="taxonomic scope" value="Eukaryota"/>
</dbReference>
<evidence type="ECO:0000256" key="8">
    <source>
        <dbReference type="ARBA" id="ARBA00022833"/>
    </source>
</evidence>
<keyword evidence="6 10" id="KW-0863">Zinc-finger</keyword>
<organism evidence="16">
    <name type="scientific">Aphanomyces invadans</name>
    <dbReference type="NCBI Taxonomy" id="157072"/>
    <lineage>
        <taxon>Eukaryota</taxon>
        <taxon>Sar</taxon>
        <taxon>Stramenopiles</taxon>
        <taxon>Oomycota</taxon>
        <taxon>Saprolegniomycetes</taxon>
        <taxon>Saprolegniales</taxon>
        <taxon>Verrucalvaceae</taxon>
        <taxon>Aphanomyces</taxon>
    </lineage>
</organism>
<proteinExistence type="predicted"/>
<dbReference type="SUPFAM" id="SSF56204">
    <property type="entry name" value="Hect, E3 ligase catalytic domain"/>
    <property type="match status" value="1"/>
</dbReference>
<gene>
    <name evidence="16" type="ORF">H310_04812</name>
</gene>
<evidence type="ECO:0000259" key="12">
    <source>
        <dbReference type="PROSITE" id="PS50135"/>
    </source>
</evidence>
<dbReference type="RefSeq" id="XP_008867542.1">
    <property type="nucleotide sequence ID" value="XM_008869320.1"/>
</dbReference>
<dbReference type="PROSITE" id="PS01357">
    <property type="entry name" value="ZF_ZZ_1"/>
    <property type="match status" value="1"/>
</dbReference>
<feature type="compositionally biased region" description="Basic and acidic residues" evidence="11">
    <location>
        <begin position="614"/>
        <end position="625"/>
    </location>
</feature>
<dbReference type="Gene3D" id="3.30.2410.10">
    <property type="entry name" value="Hect, E3 ligase catalytic domain"/>
    <property type="match status" value="1"/>
</dbReference>
<evidence type="ECO:0000256" key="4">
    <source>
        <dbReference type="ARBA" id="ARBA00022723"/>
    </source>
</evidence>
<dbReference type="FunFam" id="2.30.30.40:FF:000264">
    <property type="entry name" value="HECT E3 ubiquitin ligase"/>
    <property type="match status" value="1"/>
</dbReference>
<feature type="domain" description="HECT" evidence="14">
    <location>
        <begin position="3342"/>
        <end position="3682"/>
    </location>
</feature>
<evidence type="ECO:0000256" key="10">
    <source>
        <dbReference type="PROSITE-ProRule" id="PRU00228"/>
    </source>
</evidence>
<feature type="domain" description="MIB/HERC2" evidence="15">
    <location>
        <begin position="455"/>
        <end position="533"/>
    </location>
</feature>
<dbReference type="PROSITE" id="PS50135">
    <property type="entry name" value="ZF_ZZ_2"/>
    <property type="match status" value="1"/>
</dbReference>
<dbReference type="PROSITE" id="PS51416">
    <property type="entry name" value="MIB_HERC2"/>
    <property type="match status" value="1"/>
</dbReference>